<evidence type="ECO:0000313" key="2">
    <source>
        <dbReference type="EMBL" id="KTB38570.1"/>
    </source>
</evidence>
<accession>A0A0W0FQS1</accession>
<keyword evidence="1" id="KW-1133">Transmembrane helix</keyword>
<feature type="transmembrane region" description="Helical" evidence="1">
    <location>
        <begin position="513"/>
        <end position="534"/>
    </location>
</feature>
<name>A0A0W0FQS1_MONRR</name>
<gene>
    <name evidence="2" type="ORF">WG66_8828</name>
</gene>
<sequence length="548" mass="60341">MYIYNGKLNWFQYAVNEDITIVFPAGFALNDPVSAYWQWSVDANGVEKANSAQSAIINTVIKTTEKYQVNFTFGYYSFEVTVATNLRALTATMLNTKRDRSDPITLTLRYADPARVPSTVVYTGKLEWSKYAKNEMVTLIIPAGVSNGAPVTIMHQWTVDSGGNKKANHDVRGTFRDVTTSPNGDVKGTLEYPGYYTYEVTVLNSGQEATVRMSNPGGSTTTNSLKQTDFRGLGTKKALIVRFSTGTDRDTFLVQDMLTKHLGFAQSDVEVYCLDLSSQKGHQQGTNDQDPPAVAAFKAKFIALLTRASAGDVRFVYVDDVTGKVVNGVWVGNAIRQNFKPGVNLTMMTSSCLFNGLLDPSAPTPGILLAACHETQFNVKAQKTNDGLVDPWEYAITAIIEKQVQRKGGVPSYDVLFNEAKRSVKKLFDGGLLDPKYKGPSPDETAPTPRNQDPELIFYNGYMDPGVERFLFPFEAVNGGQASGDLTRYPHDELDAQLVGCGPSTTKAGTSPLVPFPPAFFYLFFVCFSIYLFIQHFPNQGRAHLTTL</sequence>
<dbReference type="AlphaFoldDB" id="A0A0W0FQS1"/>
<keyword evidence="1" id="KW-0812">Transmembrane</keyword>
<organism evidence="2 3">
    <name type="scientific">Moniliophthora roreri</name>
    <name type="common">Frosty pod rot fungus</name>
    <name type="synonym">Monilia roreri</name>
    <dbReference type="NCBI Taxonomy" id="221103"/>
    <lineage>
        <taxon>Eukaryota</taxon>
        <taxon>Fungi</taxon>
        <taxon>Dikarya</taxon>
        <taxon>Basidiomycota</taxon>
        <taxon>Agaricomycotina</taxon>
        <taxon>Agaricomycetes</taxon>
        <taxon>Agaricomycetidae</taxon>
        <taxon>Agaricales</taxon>
        <taxon>Marasmiineae</taxon>
        <taxon>Marasmiaceae</taxon>
        <taxon>Moniliophthora</taxon>
    </lineage>
</organism>
<proteinExistence type="predicted"/>
<protein>
    <submittedName>
        <fullName evidence="2">Uncharacterized protein</fullName>
    </submittedName>
</protein>
<reference evidence="2 3" key="1">
    <citation type="submission" date="2015-12" db="EMBL/GenBank/DDBJ databases">
        <title>Draft genome sequence of Moniliophthora roreri, the causal agent of frosty pod rot of cacao.</title>
        <authorList>
            <person name="Aime M.C."/>
            <person name="Diaz-Valderrama J.R."/>
            <person name="Kijpornyongpan T."/>
            <person name="Phillips-Mora W."/>
        </authorList>
    </citation>
    <scope>NUCLEOTIDE SEQUENCE [LARGE SCALE GENOMIC DNA]</scope>
    <source>
        <strain evidence="2 3">MCA 2952</strain>
    </source>
</reference>
<dbReference type="Proteomes" id="UP000054988">
    <property type="component" value="Unassembled WGS sequence"/>
</dbReference>
<evidence type="ECO:0000256" key="1">
    <source>
        <dbReference type="SAM" id="Phobius"/>
    </source>
</evidence>
<keyword evidence="1" id="KW-0472">Membrane</keyword>
<evidence type="ECO:0000313" key="3">
    <source>
        <dbReference type="Proteomes" id="UP000054988"/>
    </source>
</evidence>
<dbReference type="EMBL" id="LATX01001749">
    <property type="protein sequence ID" value="KTB38570.1"/>
    <property type="molecule type" value="Genomic_DNA"/>
</dbReference>
<comment type="caution">
    <text evidence="2">The sequence shown here is derived from an EMBL/GenBank/DDBJ whole genome shotgun (WGS) entry which is preliminary data.</text>
</comment>